<dbReference type="InterPro" id="IPR012674">
    <property type="entry name" value="Calycin"/>
</dbReference>
<reference evidence="2" key="1">
    <citation type="journal article" date="2016" name="Ticks Tick Borne Dis.">
        <title>De novo assembly and annotation of the salivary gland transcriptome of Rhipicephalus appendiculatus male and female ticks during blood feeding.</title>
        <authorList>
            <person name="de Castro M.H."/>
            <person name="de Klerk D."/>
            <person name="Pienaar R."/>
            <person name="Latif A.A."/>
            <person name="Rees D.J."/>
            <person name="Mans B.J."/>
        </authorList>
    </citation>
    <scope>NUCLEOTIDE SEQUENCE</scope>
    <source>
        <tissue evidence="2">Salivary glands</tissue>
    </source>
</reference>
<dbReference type="SUPFAM" id="SSF50814">
    <property type="entry name" value="Lipocalins"/>
    <property type="match status" value="1"/>
</dbReference>
<protein>
    <submittedName>
        <fullName evidence="2">Lipocalin</fullName>
    </submittedName>
</protein>
<sequence length="216" mass="24917">MTLLRLICAFYFCIVNAANGTIDEGKYSDPNEVYCYQDPNMMLRYNGTVRLFRTSSTWSPLRALCLKSKYICKNGTSYFRTAEYFTPTKVNGKWSMKGWNFTLQITPLLERTSQSHIIVKGFEQMPNLPSVFPKPLLGEEHKYPVLFADTRCLIIGHYGLVGTSFCMLFVTDEALRHPLRHCNFMLLSLCGTPAYNAYTYEHQHYRICNESDGHRA</sequence>
<name>A0A131Z4P2_RHIAP</name>
<evidence type="ECO:0000256" key="1">
    <source>
        <dbReference type="SAM" id="SignalP"/>
    </source>
</evidence>
<dbReference type="Gene3D" id="2.40.128.20">
    <property type="match status" value="1"/>
</dbReference>
<accession>A0A131Z4P2</accession>
<feature type="signal peptide" evidence="1">
    <location>
        <begin position="1"/>
        <end position="17"/>
    </location>
</feature>
<dbReference type="AlphaFoldDB" id="A0A131Z4P2"/>
<proteinExistence type="predicted"/>
<organism evidence="2">
    <name type="scientific">Rhipicephalus appendiculatus</name>
    <name type="common">Brown ear tick</name>
    <dbReference type="NCBI Taxonomy" id="34631"/>
    <lineage>
        <taxon>Eukaryota</taxon>
        <taxon>Metazoa</taxon>
        <taxon>Ecdysozoa</taxon>
        <taxon>Arthropoda</taxon>
        <taxon>Chelicerata</taxon>
        <taxon>Arachnida</taxon>
        <taxon>Acari</taxon>
        <taxon>Parasitiformes</taxon>
        <taxon>Ixodida</taxon>
        <taxon>Ixodoidea</taxon>
        <taxon>Ixodidae</taxon>
        <taxon>Rhipicephalinae</taxon>
        <taxon>Rhipicephalus</taxon>
        <taxon>Rhipicephalus</taxon>
    </lineage>
</organism>
<keyword evidence="1" id="KW-0732">Signal</keyword>
<feature type="chain" id="PRO_5007286768" evidence="1">
    <location>
        <begin position="18"/>
        <end position="216"/>
    </location>
</feature>
<evidence type="ECO:0000313" key="2">
    <source>
        <dbReference type="EMBL" id="JAP86267.1"/>
    </source>
</evidence>
<dbReference type="EMBL" id="GEDV01002290">
    <property type="protein sequence ID" value="JAP86267.1"/>
    <property type="molecule type" value="Transcribed_RNA"/>
</dbReference>